<dbReference type="InParanoid" id="A0A061E2G7"/>
<evidence type="ECO:0000313" key="4">
    <source>
        <dbReference type="EMBL" id="EOX99194.1"/>
    </source>
</evidence>
<evidence type="ECO:0000256" key="1">
    <source>
        <dbReference type="ARBA" id="ARBA00010820"/>
    </source>
</evidence>
<organism evidence="4 5">
    <name type="scientific">Theobroma cacao</name>
    <name type="common">Cacao</name>
    <name type="synonym">Cocoa</name>
    <dbReference type="NCBI Taxonomy" id="3641"/>
    <lineage>
        <taxon>Eukaryota</taxon>
        <taxon>Viridiplantae</taxon>
        <taxon>Streptophyta</taxon>
        <taxon>Embryophyta</taxon>
        <taxon>Tracheophyta</taxon>
        <taxon>Spermatophyta</taxon>
        <taxon>Magnoliopsida</taxon>
        <taxon>eudicotyledons</taxon>
        <taxon>Gunneridae</taxon>
        <taxon>Pentapetalae</taxon>
        <taxon>rosids</taxon>
        <taxon>malvids</taxon>
        <taxon>Malvales</taxon>
        <taxon>Malvaceae</taxon>
        <taxon>Byttnerioideae</taxon>
        <taxon>Theobroma</taxon>
    </lineage>
</organism>
<feature type="domain" description="Glabrous enhancer-binding protein-like DBD" evidence="3">
    <location>
        <begin position="85"/>
        <end position="120"/>
    </location>
</feature>
<sequence length="133" mass="14635">MVGKQPIENLHGSDSKSDSNKSFPSLNIFDFTIKPILTLPQKSTLKSTPKPKLIASIESSLKRKKPPLSGSNGDAGNVKILKTPQLWSAADEIALLKGIMEYKLKKGSDPYEDSSEFMISSNNRSKLMCPRIN</sequence>
<dbReference type="AlphaFoldDB" id="A0A061E2G7"/>
<dbReference type="Pfam" id="PF04504">
    <property type="entry name" value="GeBP-like_DBD"/>
    <property type="match status" value="1"/>
</dbReference>
<feature type="region of interest" description="Disordered" evidence="2">
    <location>
        <begin position="1"/>
        <end position="22"/>
    </location>
</feature>
<reference evidence="4 5" key="1">
    <citation type="journal article" date="2013" name="Genome Biol.">
        <title>The genome sequence of the most widely cultivated cacao type and its use to identify candidate genes regulating pod color.</title>
        <authorList>
            <person name="Motamayor J.C."/>
            <person name="Mockaitis K."/>
            <person name="Schmutz J."/>
            <person name="Haiminen N."/>
            <person name="Iii D.L."/>
            <person name="Cornejo O."/>
            <person name="Findley S.D."/>
            <person name="Zheng P."/>
            <person name="Utro F."/>
            <person name="Royaert S."/>
            <person name="Saski C."/>
            <person name="Jenkins J."/>
            <person name="Podicheti R."/>
            <person name="Zhao M."/>
            <person name="Scheffler B.E."/>
            <person name="Stack J.C."/>
            <person name="Feltus F.A."/>
            <person name="Mustiga G.M."/>
            <person name="Amores F."/>
            <person name="Phillips W."/>
            <person name="Marelli J.P."/>
            <person name="May G.D."/>
            <person name="Shapiro H."/>
            <person name="Ma J."/>
            <person name="Bustamante C.D."/>
            <person name="Schnell R.J."/>
            <person name="Main D."/>
            <person name="Gilbert D."/>
            <person name="Parida L."/>
            <person name="Kuhn D.N."/>
        </authorList>
    </citation>
    <scope>NUCLEOTIDE SEQUENCE [LARGE SCALE GENOMIC DNA]</scope>
    <source>
        <strain evidence="5">cv. Matina 1-6</strain>
    </source>
</reference>
<protein>
    <recommendedName>
        <fullName evidence="3">Glabrous enhancer-binding protein-like DBD domain-containing protein</fullName>
    </recommendedName>
</protein>
<proteinExistence type="inferred from homology"/>
<keyword evidence="5" id="KW-1185">Reference proteome</keyword>
<name>A0A061E2G7_THECC</name>
<accession>A0A061E2G7</accession>
<comment type="similarity">
    <text evidence="1">Belongs to the GeBP family.</text>
</comment>
<dbReference type="Proteomes" id="UP000026915">
    <property type="component" value="Chromosome 2"/>
</dbReference>
<gene>
    <name evidence="4" type="ORF">TCM_007789</name>
</gene>
<evidence type="ECO:0000259" key="3">
    <source>
        <dbReference type="Pfam" id="PF04504"/>
    </source>
</evidence>
<dbReference type="EMBL" id="CM001880">
    <property type="protein sequence ID" value="EOX99194.1"/>
    <property type="molecule type" value="Genomic_DNA"/>
</dbReference>
<dbReference type="HOGENOM" id="CLU_1910433_0_0_1"/>
<dbReference type="InterPro" id="IPR053932">
    <property type="entry name" value="GeBP-like_DBD"/>
</dbReference>
<dbReference type="Gramene" id="EOX99194">
    <property type="protein sequence ID" value="EOX99194"/>
    <property type="gene ID" value="TCM_007789"/>
</dbReference>
<evidence type="ECO:0000313" key="5">
    <source>
        <dbReference type="Proteomes" id="UP000026915"/>
    </source>
</evidence>
<evidence type="ECO:0000256" key="2">
    <source>
        <dbReference type="SAM" id="MobiDB-lite"/>
    </source>
</evidence>